<evidence type="ECO:0000256" key="1">
    <source>
        <dbReference type="SAM" id="MobiDB-lite"/>
    </source>
</evidence>
<dbReference type="InterPro" id="IPR001919">
    <property type="entry name" value="CBD2"/>
</dbReference>
<dbReference type="InterPro" id="IPR012291">
    <property type="entry name" value="CBM2_carb-bd_dom_sf"/>
</dbReference>
<keyword evidence="2" id="KW-0732">Signal</keyword>
<dbReference type="Pfam" id="PF07995">
    <property type="entry name" value="GSDH"/>
    <property type="match status" value="1"/>
</dbReference>
<dbReference type="InterPro" id="IPR011041">
    <property type="entry name" value="Quinoprot_gluc/sorb_DH_b-prop"/>
</dbReference>
<dbReference type="Proteomes" id="UP001499993">
    <property type="component" value="Unassembled WGS sequence"/>
</dbReference>
<dbReference type="PANTHER" id="PTHR19328:SF75">
    <property type="entry name" value="ALDOSE SUGAR DEHYDROGENASE YLII"/>
    <property type="match status" value="1"/>
</dbReference>
<feature type="compositionally biased region" description="Basic and acidic residues" evidence="1">
    <location>
        <begin position="61"/>
        <end position="71"/>
    </location>
</feature>
<dbReference type="InterPro" id="IPR008965">
    <property type="entry name" value="CBM2/CBM3_carb-bd_dom_sf"/>
</dbReference>
<dbReference type="InterPro" id="IPR012938">
    <property type="entry name" value="Glc/Sorbosone_DH"/>
</dbReference>
<protein>
    <recommendedName>
        <fullName evidence="3">CBM2 domain-containing protein</fullName>
    </recommendedName>
</protein>
<evidence type="ECO:0000313" key="4">
    <source>
        <dbReference type="EMBL" id="GAA4951826.1"/>
    </source>
</evidence>
<dbReference type="InterPro" id="IPR011042">
    <property type="entry name" value="6-blade_b-propeller_TolB-like"/>
</dbReference>
<evidence type="ECO:0000256" key="2">
    <source>
        <dbReference type="SAM" id="SignalP"/>
    </source>
</evidence>
<dbReference type="PANTHER" id="PTHR19328">
    <property type="entry name" value="HEDGEHOG-INTERACTING PROTEIN"/>
    <property type="match status" value="1"/>
</dbReference>
<comment type="caution">
    <text evidence="4">The sequence shown here is derived from an EMBL/GenBank/DDBJ whole genome shotgun (WGS) entry which is preliminary data.</text>
</comment>
<dbReference type="SMART" id="SM00637">
    <property type="entry name" value="CBD_II"/>
    <property type="match status" value="1"/>
</dbReference>
<dbReference type="RefSeq" id="WP_345558158.1">
    <property type="nucleotide sequence ID" value="NZ_BAABIK010000026.1"/>
</dbReference>
<proteinExistence type="predicted"/>
<dbReference type="Pfam" id="PF00553">
    <property type="entry name" value="CBM_2"/>
    <property type="match status" value="1"/>
</dbReference>
<dbReference type="Gene3D" id="2.60.40.290">
    <property type="match status" value="1"/>
</dbReference>
<sequence>MSNHRRARRLAATAGALVLAALGPAGPAASDESASAADQKPSATADARLPLNRLQVTSTRTDSDRLDRPTDIESPGDGSGRMFITEKEAGAVRVYHPDSGLAAEPLLDIGDRITSEGNEQGLLGIALAPDFEHDPALYAAYTSADEGELTLSRFPMQSPDQASVPADGEEVLLTEPHSEYTNHNGGEVEFGPDGYLYWSLGDGGNAGDSLDNGQNLGTLLGSIVRLDVSDSCGDLAYCVPEDNPFVSEPGARPEIWAYGLRNAWRFSFDPADGSLWIADVGQGSWEEVNHLPAGEGGTNFGWPCREGSEEFDAERCETGADYTDPVFAYDHLDGNCSVTGGVVYRGDEYADLAGGTYVMTDYCSANTWGIRRTGDGGYTTEHIGELPIQVTAFGADASGELYAVTDLPGGLHRVGFEALPPPVRCTVDYTVDSEWGDGFSASVVVTNTGDEPIEDWTARWDYTGGQQVTTAWQADVSQEGTTVSASGLDYNRVIPAGGSRRFGLQGTITATNPAPEEFRVNGSVCEG</sequence>
<evidence type="ECO:0000313" key="5">
    <source>
        <dbReference type="Proteomes" id="UP001499993"/>
    </source>
</evidence>
<reference evidence="5" key="1">
    <citation type="journal article" date="2019" name="Int. J. Syst. Evol. Microbiol.">
        <title>The Global Catalogue of Microorganisms (GCM) 10K type strain sequencing project: providing services to taxonomists for standard genome sequencing and annotation.</title>
        <authorList>
            <consortium name="The Broad Institute Genomics Platform"/>
            <consortium name="The Broad Institute Genome Sequencing Center for Infectious Disease"/>
            <person name="Wu L."/>
            <person name="Ma J."/>
        </authorList>
    </citation>
    <scope>NUCLEOTIDE SEQUENCE [LARGE SCALE GENOMIC DNA]</scope>
    <source>
        <strain evidence="5">JCM 18123</strain>
    </source>
</reference>
<feature type="signal peptide" evidence="2">
    <location>
        <begin position="1"/>
        <end position="30"/>
    </location>
</feature>
<feature type="domain" description="CBM2" evidence="3">
    <location>
        <begin position="418"/>
        <end position="527"/>
    </location>
</feature>
<dbReference type="SUPFAM" id="SSF50952">
    <property type="entry name" value="Soluble quinoprotein glucose dehydrogenase"/>
    <property type="match status" value="1"/>
</dbReference>
<feature type="compositionally biased region" description="Low complexity" evidence="1">
    <location>
        <begin position="25"/>
        <end position="38"/>
    </location>
</feature>
<dbReference type="PROSITE" id="PS51173">
    <property type="entry name" value="CBM2"/>
    <property type="match status" value="1"/>
</dbReference>
<dbReference type="Gene3D" id="2.120.10.30">
    <property type="entry name" value="TolB, C-terminal domain"/>
    <property type="match status" value="1"/>
</dbReference>
<feature type="chain" id="PRO_5045471999" description="CBM2 domain-containing protein" evidence="2">
    <location>
        <begin position="31"/>
        <end position="527"/>
    </location>
</feature>
<dbReference type="EMBL" id="BAABIK010000026">
    <property type="protein sequence ID" value="GAA4951826.1"/>
    <property type="molecule type" value="Genomic_DNA"/>
</dbReference>
<feature type="region of interest" description="Disordered" evidence="1">
    <location>
        <begin position="25"/>
        <end position="82"/>
    </location>
</feature>
<dbReference type="SUPFAM" id="SSF49384">
    <property type="entry name" value="Carbohydrate-binding domain"/>
    <property type="match status" value="1"/>
</dbReference>
<evidence type="ECO:0000259" key="3">
    <source>
        <dbReference type="PROSITE" id="PS51173"/>
    </source>
</evidence>
<organism evidence="4 5">
    <name type="scientific">Streptomonospora halophila</name>
    <dbReference type="NCBI Taxonomy" id="427369"/>
    <lineage>
        <taxon>Bacteria</taxon>
        <taxon>Bacillati</taxon>
        <taxon>Actinomycetota</taxon>
        <taxon>Actinomycetes</taxon>
        <taxon>Streptosporangiales</taxon>
        <taxon>Nocardiopsidaceae</taxon>
        <taxon>Streptomonospora</taxon>
    </lineage>
</organism>
<keyword evidence="5" id="KW-1185">Reference proteome</keyword>
<gene>
    <name evidence="4" type="ORF">GCM10023224_40540</name>
</gene>
<name>A0ABP9GSU6_9ACTN</name>
<accession>A0ABP9GSU6</accession>